<name>A0AAE1G1R0_PETCI</name>
<accession>A0AAE1G1R0</accession>
<reference evidence="1" key="1">
    <citation type="submission" date="2023-10" db="EMBL/GenBank/DDBJ databases">
        <title>Genome assemblies of two species of porcelain crab, Petrolisthes cinctipes and Petrolisthes manimaculis (Anomura: Porcellanidae).</title>
        <authorList>
            <person name="Angst P."/>
        </authorList>
    </citation>
    <scope>NUCLEOTIDE SEQUENCE</scope>
    <source>
        <strain evidence="1">PB745_01</strain>
        <tissue evidence="1">Gill</tissue>
    </source>
</reference>
<protein>
    <submittedName>
        <fullName evidence="1">Uncharacterized protein</fullName>
    </submittedName>
</protein>
<dbReference type="Proteomes" id="UP001286313">
    <property type="component" value="Unassembled WGS sequence"/>
</dbReference>
<comment type="caution">
    <text evidence="1">The sequence shown here is derived from an EMBL/GenBank/DDBJ whole genome shotgun (WGS) entry which is preliminary data.</text>
</comment>
<evidence type="ECO:0000313" key="2">
    <source>
        <dbReference type="Proteomes" id="UP001286313"/>
    </source>
</evidence>
<keyword evidence="2" id="KW-1185">Reference proteome</keyword>
<organism evidence="1 2">
    <name type="scientific">Petrolisthes cinctipes</name>
    <name type="common">Flat porcelain crab</name>
    <dbReference type="NCBI Taxonomy" id="88211"/>
    <lineage>
        <taxon>Eukaryota</taxon>
        <taxon>Metazoa</taxon>
        <taxon>Ecdysozoa</taxon>
        <taxon>Arthropoda</taxon>
        <taxon>Crustacea</taxon>
        <taxon>Multicrustacea</taxon>
        <taxon>Malacostraca</taxon>
        <taxon>Eumalacostraca</taxon>
        <taxon>Eucarida</taxon>
        <taxon>Decapoda</taxon>
        <taxon>Pleocyemata</taxon>
        <taxon>Anomura</taxon>
        <taxon>Galatheoidea</taxon>
        <taxon>Porcellanidae</taxon>
        <taxon>Petrolisthes</taxon>
    </lineage>
</organism>
<proteinExistence type="predicted"/>
<dbReference type="EMBL" id="JAWQEG010000985">
    <property type="protein sequence ID" value="KAK3883516.1"/>
    <property type="molecule type" value="Genomic_DNA"/>
</dbReference>
<gene>
    <name evidence="1" type="ORF">Pcinc_012166</name>
</gene>
<evidence type="ECO:0000313" key="1">
    <source>
        <dbReference type="EMBL" id="KAK3883516.1"/>
    </source>
</evidence>
<sequence length="224" mass="26345">MSTHPDFQSFVPYINNLEDMKQRLQHVEDFQQTIQCMTQNQDHLPGGGDPHNFRLRLEEVDRLYDIRVFNNPTTHYKVFLGRVSYNNTHIFVQMCVKHCFNGFYCQCGIPSGFIYLSCNANNFFQVAVEEDFYNRDVMFESLCNDNYIMNHYYIIPRPMTNMKYISSKMPTLTFLTHIAINKYRKTLDLSLLPTILLNSVTDYNKISDAAAHYDRSLDIGKEWA</sequence>
<dbReference type="AlphaFoldDB" id="A0AAE1G1R0"/>